<evidence type="ECO:0000256" key="1">
    <source>
        <dbReference type="SAM" id="Phobius"/>
    </source>
</evidence>
<name>A0A317N1M5_9NOCA</name>
<dbReference type="EMBL" id="QGTL01000022">
    <property type="protein sequence ID" value="PWV66969.1"/>
    <property type="molecule type" value="Genomic_DNA"/>
</dbReference>
<reference evidence="2 3" key="1">
    <citation type="submission" date="2018-05" db="EMBL/GenBank/DDBJ databases">
        <title>Genomic Encyclopedia of Type Strains, Phase IV (KMG-IV): sequencing the most valuable type-strain genomes for metagenomic binning, comparative biology and taxonomic classification.</title>
        <authorList>
            <person name="Goeker M."/>
        </authorList>
    </citation>
    <scope>NUCLEOTIDE SEQUENCE [LARGE SCALE GENOMIC DNA]</scope>
    <source>
        <strain evidence="2 3">DSM 44717</strain>
    </source>
</reference>
<organism evidence="2 3">
    <name type="scientific">Nocardia neocaledoniensis</name>
    <dbReference type="NCBI Taxonomy" id="236511"/>
    <lineage>
        <taxon>Bacteria</taxon>
        <taxon>Bacillati</taxon>
        <taxon>Actinomycetota</taxon>
        <taxon>Actinomycetes</taxon>
        <taxon>Mycobacteriales</taxon>
        <taxon>Nocardiaceae</taxon>
        <taxon>Nocardia</taxon>
    </lineage>
</organism>
<evidence type="ECO:0000313" key="3">
    <source>
        <dbReference type="Proteomes" id="UP000246410"/>
    </source>
</evidence>
<keyword evidence="1" id="KW-0472">Membrane</keyword>
<keyword evidence="1" id="KW-0812">Transmembrane</keyword>
<accession>A0A317N1M5</accession>
<evidence type="ECO:0000313" key="2">
    <source>
        <dbReference type="EMBL" id="PWV66969.1"/>
    </source>
</evidence>
<gene>
    <name evidence="2" type="ORF">DFR69_12234</name>
</gene>
<keyword evidence="1" id="KW-1133">Transmembrane helix</keyword>
<keyword evidence="3" id="KW-1185">Reference proteome</keyword>
<dbReference type="Proteomes" id="UP000246410">
    <property type="component" value="Unassembled WGS sequence"/>
</dbReference>
<proteinExistence type="predicted"/>
<feature type="transmembrane region" description="Helical" evidence="1">
    <location>
        <begin position="13"/>
        <end position="31"/>
    </location>
</feature>
<sequence length="167" mass="17807">MAPGERAIGVVRWLIRLAAVAVSIGLAFLGVRSCSFFPQSSEDHSVYSALPEPLRSAAVCRPLTDATPIQKCTIEADHALLFGGLAGGRALTFYADRADSTRGADTVQRWRRSGGTVLRDGPREFLAIGASGDVLYRNTTSGLQIETGTFANHRAAKTFLARSGLVN</sequence>
<protein>
    <submittedName>
        <fullName evidence="2">Uncharacterized protein</fullName>
    </submittedName>
</protein>
<dbReference type="AlphaFoldDB" id="A0A317N1M5"/>
<comment type="caution">
    <text evidence="2">The sequence shown here is derived from an EMBL/GenBank/DDBJ whole genome shotgun (WGS) entry which is preliminary data.</text>
</comment>